<protein>
    <submittedName>
        <fullName evidence="1">Uncharacterized protein</fullName>
    </submittedName>
</protein>
<proteinExistence type="predicted"/>
<name>A0ABQ2L5C1_9BACL</name>
<dbReference type="EMBL" id="BMLN01000007">
    <property type="protein sequence ID" value="GGO03351.1"/>
    <property type="molecule type" value="Genomic_DNA"/>
</dbReference>
<evidence type="ECO:0000313" key="2">
    <source>
        <dbReference type="Proteomes" id="UP000606653"/>
    </source>
</evidence>
<evidence type="ECO:0000313" key="1">
    <source>
        <dbReference type="EMBL" id="GGO03351.1"/>
    </source>
</evidence>
<dbReference type="Proteomes" id="UP000606653">
    <property type="component" value="Unassembled WGS sequence"/>
</dbReference>
<sequence>MKSADLNNDKKKETFIITQSGKFYLVNSKGYVIYIRGDIEADSDFGPPEIQFVKASGSEKFVAVSYLYPPSSTYMHVYRLVNGTLVNKLSIRGDLYIELRPNGEILNHWKKYNWDSGWTEKVAIYKWSSSKQKYVASGQLASSSAAK</sequence>
<reference evidence="2" key="1">
    <citation type="journal article" date="2019" name="Int. J. Syst. Evol. Microbiol.">
        <title>The Global Catalogue of Microorganisms (GCM) 10K type strain sequencing project: providing services to taxonomists for standard genome sequencing and annotation.</title>
        <authorList>
            <consortium name="The Broad Institute Genomics Platform"/>
            <consortium name="The Broad Institute Genome Sequencing Center for Infectious Disease"/>
            <person name="Wu L."/>
            <person name="Ma J."/>
        </authorList>
    </citation>
    <scope>NUCLEOTIDE SEQUENCE [LARGE SCALE GENOMIC DNA]</scope>
    <source>
        <strain evidence="2">CGMCC 1.6964</strain>
    </source>
</reference>
<accession>A0ABQ2L5C1</accession>
<gene>
    <name evidence="1" type="ORF">GCM10010969_27520</name>
</gene>
<comment type="caution">
    <text evidence="1">The sequence shown here is derived from an EMBL/GenBank/DDBJ whole genome shotgun (WGS) entry which is preliminary data.</text>
</comment>
<organism evidence="1 2">
    <name type="scientific">Saccharibacillus kuerlensis</name>
    <dbReference type="NCBI Taxonomy" id="459527"/>
    <lineage>
        <taxon>Bacteria</taxon>
        <taxon>Bacillati</taxon>
        <taxon>Bacillota</taxon>
        <taxon>Bacilli</taxon>
        <taxon>Bacillales</taxon>
        <taxon>Paenibacillaceae</taxon>
        <taxon>Saccharibacillus</taxon>
    </lineage>
</organism>
<keyword evidence="2" id="KW-1185">Reference proteome</keyword>